<comment type="caution">
    <text evidence="9">The sequence shown here is derived from an EMBL/GenBank/DDBJ whole genome shotgun (WGS) entry which is preliminary data.</text>
</comment>
<dbReference type="InterPro" id="IPR010971">
    <property type="entry name" value="UbiH/COQ6"/>
</dbReference>
<dbReference type="PANTHER" id="PTHR43876">
    <property type="entry name" value="UBIQUINONE BIOSYNTHESIS MONOOXYGENASE COQ6, MITOCHONDRIAL"/>
    <property type="match status" value="1"/>
</dbReference>
<dbReference type="InterPro" id="IPR036188">
    <property type="entry name" value="FAD/NAD-bd_sf"/>
</dbReference>
<keyword evidence="5" id="KW-0274">FAD</keyword>
<keyword evidence="4" id="KW-0285">Flavoprotein</keyword>
<evidence type="ECO:0000313" key="10">
    <source>
        <dbReference type="Proteomes" id="UP000016543"/>
    </source>
</evidence>
<evidence type="ECO:0000313" key="9">
    <source>
        <dbReference type="EMBL" id="EAQ31148.1"/>
    </source>
</evidence>
<evidence type="ECO:0000256" key="3">
    <source>
        <dbReference type="ARBA" id="ARBA00005349"/>
    </source>
</evidence>
<evidence type="ECO:0000259" key="8">
    <source>
        <dbReference type="Pfam" id="PF01494"/>
    </source>
</evidence>
<dbReference type="SUPFAM" id="SSF51905">
    <property type="entry name" value="FAD/NAD(P)-binding domain"/>
    <property type="match status" value="1"/>
</dbReference>
<evidence type="ECO:0000256" key="1">
    <source>
        <dbReference type="ARBA" id="ARBA00001974"/>
    </source>
</evidence>
<dbReference type="EMBL" id="AAMX01000024">
    <property type="protein sequence ID" value="EAQ31148.1"/>
    <property type="molecule type" value="Genomic_DNA"/>
</dbReference>
<evidence type="ECO:0000256" key="4">
    <source>
        <dbReference type="ARBA" id="ARBA00022630"/>
    </source>
</evidence>
<evidence type="ECO:0000256" key="2">
    <source>
        <dbReference type="ARBA" id="ARBA00004749"/>
    </source>
</evidence>
<dbReference type="NCBIfam" id="TIGR01988">
    <property type="entry name" value="Ubi-OHases"/>
    <property type="match status" value="1"/>
</dbReference>
<dbReference type="PROSITE" id="PS01304">
    <property type="entry name" value="UBIH"/>
    <property type="match status" value="1"/>
</dbReference>
<dbReference type="InterPro" id="IPR051205">
    <property type="entry name" value="UbiH/COQ6_monooxygenase"/>
</dbReference>
<evidence type="ECO:0000256" key="6">
    <source>
        <dbReference type="ARBA" id="ARBA00023002"/>
    </source>
</evidence>
<dbReference type="InterPro" id="IPR018168">
    <property type="entry name" value="Ubi_Hdrlase_CS"/>
</dbReference>
<keyword evidence="10" id="KW-1185">Reference proteome</keyword>
<evidence type="ECO:0000256" key="7">
    <source>
        <dbReference type="ARBA" id="ARBA00023033"/>
    </source>
</evidence>
<dbReference type="Gene3D" id="3.50.50.60">
    <property type="entry name" value="FAD/NAD(P)-binding domain"/>
    <property type="match status" value="2"/>
</dbReference>
<comment type="similarity">
    <text evidence="3">Belongs to the UbiH/COQ6 family.</text>
</comment>
<name>A0ABP2CND2_9GAMM</name>
<keyword evidence="6" id="KW-0560">Oxidoreductase</keyword>
<organism evidence="9 10">
    <name type="scientific">Idiomarina baltica OS145</name>
    <dbReference type="NCBI Taxonomy" id="314276"/>
    <lineage>
        <taxon>Bacteria</taxon>
        <taxon>Pseudomonadati</taxon>
        <taxon>Pseudomonadota</taxon>
        <taxon>Gammaproteobacteria</taxon>
        <taxon>Alteromonadales</taxon>
        <taxon>Idiomarinaceae</taxon>
        <taxon>Idiomarina</taxon>
    </lineage>
</organism>
<evidence type="ECO:0000256" key="5">
    <source>
        <dbReference type="ARBA" id="ARBA00022827"/>
    </source>
</evidence>
<dbReference type="PRINTS" id="PR00420">
    <property type="entry name" value="RNGMNOXGNASE"/>
</dbReference>
<gene>
    <name evidence="9" type="ORF">OS145_12555</name>
</gene>
<comment type="pathway">
    <text evidence="2">Cofactor biosynthesis; ubiquinone biosynthesis.</text>
</comment>
<protein>
    <submittedName>
        <fullName evidence="9">FAD-binding oxidoreductase, UbiH/Coq6 family protein</fullName>
    </submittedName>
</protein>
<dbReference type="PANTHER" id="PTHR43876:SF10">
    <property type="entry name" value="3-DEMETHOXYUBIQUINOL 3-HYDROXYLASE"/>
    <property type="match status" value="1"/>
</dbReference>
<dbReference type="InterPro" id="IPR002938">
    <property type="entry name" value="FAD-bd"/>
</dbReference>
<comment type="cofactor">
    <cofactor evidence="1">
        <name>FAD</name>
        <dbReference type="ChEBI" id="CHEBI:57692"/>
    </cofactor>
</comment>
<keyword evidence="7" id="KW-0503">Monooxygenase</keyword>
<sequence length="371" mass="40758">MVATGVTAVTISVDYLINGAGMVGAAAGLALAQQGYRVLLVDNTEAPKKAERWDIRISSVNDHHWHWLSQLGVADCIDKDRVLPYTTLSVASINGTRADFDAKEVNRDQLGVMVENNALQRALWRCLKHCETAQIRANDAITEIDLANHKAVLAGGASVQFNRLLGCDGAHSQVARVAGIGYRGWDYGQTCELVNVITDQPIPSATWEIFKPGGPFALLPLGCNEACLINYRPSNTHHTTDLKQLFAPFIGAFDTYASGQFPLQRKHALRYCVGPVVLMGDAAHSIHPLAGQGVNLGFADIRCFIEQQGDAQRYERQRRKANAKMMRAMDMIHWHFEDANPLKQRMVAASLKLAKRGVIKQAIIKQAMGMS</sequence>
<reference evidence="9 10" key="1">
    <citation type="submission" date="2006-01" db="EMBL/GenBank/DDBJ databases">
        <authorList>
            <person name="Brettar I."/>
            <person name="Hofle M."/>
            <person name="Ferriera S."/>
            <person name="Johnson J."/>
            <person name="Kravitz S."/>
            <person name="Halpern A."/>
            <person name="Remington K."/>
            <person name="Beeson K."/>
            <person name="Tran B."/>
            <person name="Rogers Y.-H."/>
            <person name="Friedman R."/>
            <person name="Venter J.C."/>
        </authorList>
    </citation>
    <scope>NUCLEOTIDE SEQUENCE [LARGE SCALE GENOMIC DNA]</scope>
    <source>
        <strain evidence="9 10">OS145</strain>
    </source>
</reference>
<dbReference type="Pfam" id="PF01494">
    <property type="entry name" value="FAD_binding_3"/>
    <property type="match status" value="1"/>
</dbReference>
<feature type="domain" description="FAD-binding" evidence="8">
    <location>
        <begin position="14"/>
        <end position="301"/>
    </location>
</feature>
<accession>A0ABP2CND2</accession>
<proteinExistence type="inferred from homology"/>
<dbReference type="Proteomes" id="UP000016543">
    <property type="component" value="Unassembled WGS sequence"/>
</dbReference>